<comment type="caution">
    <text evidence="1">The sequence shown here is derived from an EMBL/GenBank/DDBJ whole genome shotgun (WGS) entry which is preliminary data.</text>
</comment>
<dbReference type="Proteomes" id="UP001527882">
    <property type="component" value="Unassembled WGS sequence"/>
</dbReference>
<name>A0ABT4QCE6_9BACL</name>
<accession>A0ABT4QCE6</accession>
<keyword evidence="2" id="KW-1185">Reference proteome</keyword>
<evidence type="ECO:0000313" key="1">
    <source>
        <dbReference type="EMBL" id="MCZ8514569.1"/>
    </source>
</evidence>
<organism evidence="1 2">
    <name type="scientific">Paenibacillus gyeongsangnamensis</name>
    <dbReference type="NCBI Taxonomy" id="3388067"/>
    <lineage>
        <taxon>Bacteria</taxon>
        <taxon>Bacillati</taxon>
        <taxon>Bacillota</taxon>
        <taxon>Bacilli</taxon>
        <taxon>Bacillales</taxon>
        <taxon>Paenibacillaceae</taxon>
        <taxon>Paenibacillus</taxon>
    </lineage>
</organism>
<dbReference type="RefSeq" id="WP_269883089.1">
    <property type="nucleotide sequence ID" value="NZ_JAQAGZ010000012.1"/>
</dbReference>
<protein>
    <submittedName>
        <fullName evidence="1">Uncharacterized protein</fullName>
    </submittedName>
</protein>
<proteinExistence type="predicted"/>
<sequence>MYYILSYKGKTLGQPMNRDKAESKLKQLSLCMNNLEIVAYEPKQHIQSTLQKQIG</sequence>
<reference evidence="1 2" key="1">
    <citation type="submission" date="2022-12" db="EMBL/GenBank/DDBJ databases">
        <title>Draft genome sequence of Paenibacillus sp. dW9.</title>
        <authorList>
            <person name="Choi E.-W."/>
            <person name="Kim D.-U."/>
        </authorList>
    </citation>
    <scope>NUCLEOTIDE SEQUENCE [LARGE SCALE GENOMIC DNA]</scope>
    <source>
        <strain evidence="2">dW9</strain>
    </source>
</reference>
<gene>
    <name evidence="1" type="ORF">O9H85_19505</name>
</gene>
<evidence type="ECO:0000313" key="2">
    <source>
        <dbReference type="Proteomes" id="UP001527882"/>
    </source>
</evidence>
<dbReference type="EMBL" id="JAQAGZ010000012">
    <property type="protein sequence ID" value="MCZ8514569.1"/>
    <property type="molecule type" value="Genomic_DNA"/>
</dbReference>